<dbReference type="Pfam" id="PF11926">
    <property type="entry name" value="DUF3444"/>
    <property type="match status" value="1"/>
</dbReference>
<keyword evidence="1" id="KW-0175">Coiled coil</keyword>
<evidence type="ECO:0000259" key="3">
    <source>
        <dbReference type="Pfam" id="PF11926"/>
    </source>
</evidence>
<evidence type="ECO:0000256" key="1">
    <source>
        <dbReference type="SAM" id="Coils"/>
    </source>
</evidence>
<dbReference type="AlphaFoldDB" id="D7L310"/>
<dbReference type="PANTHER" id="PTHR45089">
    <property type="entry name" value="DNAJ HEAT SHOCK AMINO-TERMINAL DOMAIN PROTEIN-RELATED"/>
    <property type="match status" value="1"/>
</dbReference>
<evidence type="ECO:0000313" key="5">
    <source>
        <dbReference type="Proteomes" id="UP000008694"/>
    </source>
</evidence>
<dbReference type="EMBL" id="GL348715">
    <property type="protein sequence ID" value="EFH58646.1"/>
    <property type="molecule type" value="Genomic_DNA"/>
</dbReference>
<dbReference type="Proteomes" id="UP000008694">
    <property type="component" value="Unassembled WGS sequence"/>
</dbReference>
<feature type="region of interest" description="Disordered" evidence="2">
    <location>
        <begin position="11"/>
        <end position="36"/>
    </location>
</feature>
<dbReference type="STRING" id="81972.D7L310"/>
<dbReference type="InterPro" id="IPR024593">
    <property type="entry name" value="DUF3444"/>
</dbReference>
<organism evidence="5">
    <name type="scientific">Arabidopsis lyrata subsp. lyrata</name>
    <name type="common">Lyre-leaved rock-cress</name>
    <dbReference type="NCBI Taxonomy" id="81972"/>
    <lineage>
        <taxon>Eukaryota</taxon>
        <taxon>Viridiplantae</taxon>
        <taxon>Streptophyta</taxon>
        <taxon>Embryophyta</taxon>
        <taxon>Tracheophyta</taxon>
        <taxon>Spermatophyta</taxon>
        <taxon>Magnoliopsida</taxon>
        <taxon>eudicotyledons</taxon>
        <taxon>Gunneridae</taxon>
        <taxon>Pentapetalae</taxon>
        <taxon>rosids</taxon>
        <taxon>malvids</taxon>
        <taxon>Brassicales</taxon>
        <taxon>Brassicaceae</taxon>
        <taxon>Camelineae</taxon>
        <taxon>Arabidopsis</taxon>
    </lineage>
</organism>
<gene>
    <name evidence="4" type="ORF">ARALYDRAFT_477773</name>
</gene>
<dbReference type="PANTHER" id="PTHR45089:SF38">
    <property type="entry name" value="DUF3444 DOMAIN-CONTAINING PROTEIN"/>
    <property type="match status" value="1"/>
</dbReference>
<evidence type="ECO:0000256" key="2">
    <source>
        <dbReference type="SAM" id="MobiDB-lite"/>
    </source>
</evidence>
<keyword evidence="5" id="KW-1185">Reference proteome</keyword>
<dbReference type="Gramene" id="fgenesh2_kg.3__474__AT3G04960.3">
    <property type="protein sequence ID" value="fgenesh2_kg.3__474__AT3G04960.3"/>
    <property type="gene ID" value="fgenesh2_kg.3__474__AT3G04960.3"/>
</dbReference>
<sequence>SFNILSTERTKFRSMEPANSSPLPRGTPEQSEDQSRGILRVSAYDLTVVDSDLEGLDQKKKDMRKMFNQIQDKTSLILQFSLKWEEIDEKFGFLKQRAMEVSLKEESVRNQILELEKKEERLRLVEEREREIEASISALQEKENDSDLILFMEANVMRLVLQMQFEEVVVSQLNAQEKFLGLLHDSMMKKHEELMTELEARKNEVALISKTIDDKTCDLEMKVKDFDLKQIAESERMRKETEVMETSLKQLEARENELRLLNETIQEKSIELEKKEVNFQLKQEAAARETEAKNKFLELKEKKLEQREKDLELKQREIEERAIEAETRKRTRLEYESPLSTEKGRDGETLILPGKKQVQRREAHEVVCIDEDEPFTCPDPDFHEFNNTISSFAVGQVWALYDPIDDMPRYYAQIRKVLKPQMGLRVTWLESVQTSENEEPIPACGRFKHGESESETRSHLMFSHEMYCIKRGKNVTINPRKGETWALFRDWTKTWKRHSEQHKSPYRYDFVEILTEFDSDRGIGVGYLGRVEGFTSLYKHAEQNGLVKIMVSCDEMLKFSHRVPSFKMTGDDKEGVPAGSFELDPAAVPREYLKDAKVKKEKIEPIVLV</sequence>
<feature type="non-terminal residue" evidence="4">
    <location>
        <position position="1"/>
    </location>
</feature>
<dbReference type="HOGENOM" id="CLU_492915_0_0_1"/>
<name>D7L310_ARALL</name>
<accession>D7L310</accession>
<feature type="domain" description="DUF3444" evidence="3">
    <location>
        <begin position="373"/>
        <end position="571"/>
    </location>
</feature>
<evidence type="ECO:0000313" key="4">
    <source>
        <dbReference type="EMBL" id="EFH58646.1"/>
    </source>
</evidence>
<dbReference type="eggNOG" id="ENOG502QS8C">
    <property type="taxonomic scope" value="Eukaryota"/>
</dbReference>
<feature type="coiled-coil region" evidence="1">
    <location>
        <begin position="108"/>
        <end position="145"/>
    </location>
</feature>
<feature type="coiled-coil region" evidence="1">
    <location>
        <begin position="234"/>
        <end position="328"/>
    </location>
</feature>
<reference evidence="5" key="1">
    <citation type="journal article" date="2011" name="Nat. Genet.">
        <title>The Arabidopsis lyrata genome sequence and the basis of rapid genome size change.</title>
        <authorList>
            <person name="Hu T.T."/>
            <person name="Pattyn P."/>
            <person name="Bakker E.G."/>
            <person name="Cao J."/>
            <person name="Cheng J.-F."/>
            <person name="Clark R.M."/>
            <person name="Fahlgren N."/>
            <person name="Fawcett J.A."/>
            <person name="Grimwood J."/>
            <person name="Gundlach H."/>
            <person name="Haberer G."/>
            <person name="Hollister J.D."/>
            <person name="Ossowski S."/>
            <person name="Ottilar R.P."/>
            <person name="Salamov A.A."/>
            <person name="Schneeberger K."/>
            <person name="Spannagl M."/>
            <person name="Wang X."/>
            <person name="Yang L."/>
            <person name="Nasrallah M.E."/>
            <person name="Bergelson J."/>
            <person name="Carrington J.C."/>
            <person name="Gaut B.S."/>
            <person name="Schmutz J."/>
            <person name="Mayer K.F.X."/>
            <person name="Van de Peer Y."/>
            <person name="Grigoriev I.V."/>
            <person name="Nordborg M."/>
            <person name="Weigel D."/>
            <person name="Guo Y.-L."/>
        </authorList>
    </citation>
    <scope>NUCLEOTIDE SEQUENCE [LARGE SCALE GENOMIC DNA]</scope>
    <source>
        <strain evidence="5">cv. MN47</strain>
    </source>
</reference>
<proteinExistence type="predicted"/>
<protein>
    <recommendedName>
        <fullName evidence="3">DUF3444 domain-containing protein</fullName>
    </recommendedName>
</protein>